<name>A0A9X6TPZ6_BACTU</name>
<evidence type="ECO:0000259" key="4">
    <source>
        <dbReference type="Pfam" id="PF10415"/>
    </source>
</evidence>
<dbReference type="GO" id="GO:0008797">
    <property type="term" value="F:aspartate ammonia-lyase activity"/>
    <property type="evidence" value="ECO:0007669"/>
    <property type="project" value="UniProtKB-EC"/>
</dbReference>
<dbReference type="PANTHER" id="PTHR42696">
    <property type="entry name" value="ASPARTATE AMMONIA-LYASE"/>
    <property type="match status" value="1"/>
</dbReference>
<dbReference type="InterPro" id="IPR008948">
    <property type="entry name" value="L-Aspartase-like"/>
</dbReference>
<dbReference type="PANTHER" id="PTHR42696:SF2">
    <property type="entry name" value="ASPARTATE AMMONIA-LYASE"/>
    <property type="match status" value="1"/>
</dbReference>
<dbReference type="Gene3D" id="1.10.40.30">
    <property type="entry name" value="Fumarase/aspartase (C-terminal domain)"/>
    <property type="match status" value="1"/>
</dbReference>
<comment type="caution">
    <text evidence="6">The sequence shown here is derived from an EMBL/GenBank/DDBJ whole genome shotgun (WGS) entry which is preliminary data.</text>
</comment>
<dbReference type="GO" id="GO:0006099">
    <property type="term" value="P:tricarboxylic acid cycle"/>
    <property type="evidence" value="ECO:0007669"/>
    <property type="project" value="InterPro"/>
</dbReference>
<reference evidence="6 10" key="2">
    <citation type="submission" date="2017-09" db="EMBL/GenBank/DDBJ databases">
        <title>Large-scale bioinformatics analysis of Bacillus genomes uncovers conserved roles of natural products in bacterial physiology.</title>
        <authorList>
            <consortium name="Agbiome Team Llc"/>
            <person name="Bleich R.M."/>
            <person name="Grubbs K.J."/>
            <person name="Santa Maria K.C."/>
            <person name="Allen S.E."/>
            <person name="Farag S."/>
            <person name="Shank E.A."/>
            <person name="Bowers A."/>
        </authorList>
    </citation>
    <scope>NUCLEOTIDE SEQUENCE [LARGE SCALE GENOMIC DNA]</scope>
    <source>
        <strain evidence="6 10">AFS089089</strain>
    </source>
</reference>
<feature type="non-terminal residue" evidence="6">
    <location>
        <position position="1"/>
    </location>
</feature>
<evidence type="ECO:0000256" key="1">
    <source>
        <dbReference type="ARBA" id="ARBA00001494"/>
    </source>
</evidence>
<dbReference type="InterPro" id="IPR051546">
    <property type="entry name" value="Aspartate_Ammonia-Lyase"/>
</dbReference>
<dbReference type="GO" id="GO:0005829">
    <property type="term" value="C:cytosol"/>
    <property type="evidence" value="ECO:0007669"/>
    <property type="project" value="TreeGrafter"/>
</dbReference>
<dbReference type="EC" id="4.3.1.1" evidence="2"/>
<dbReference type="InterPro" id="IPR018951">
    <property type="entry name" value="Fumarase_C_C"/>
</dbReference>
<evidence type="ECO:0000256" key="3">
    <source>
        <dbReference type="ARBA" id="ARBA00023239"/>
    </source>
</evidence>
<accession>A0A9X6TPZ6</accession>
<dbReference type="FunFam" id="1.10.40.30:FF:000002">
    <property type="entry name" value="Fumarate hydratase class II"/>
    <property type="match status" value="1"/>
</dbReference>
<dbReference type="EMBL" id="NVNL01000091">
    <property type="protein sequence ID" value="PEA86153.1"/>
    <property type="molecule type" value="Genomic_DNA"/>
</dbReference>
<dbReference type="EMBL" id="NVNL01000014">
    <property type="protein sequence ID" value="PEA90089.1"/>
    <property type="molecule type" value="Genomic_DNA"/>
</dbReference>
<dbReference type="EMBL" id="NTUS01000031">
    <property type="protein sequence ID" value="PFB07682.1"/>
    <property type="molecule type" value="Genomic_DNA"/>
</dbReference>
<evidence type="ECO:0000313" key="8">
    <source>
        <dbReference type="EMBL" id="PFB08673.1"/>
    </source>
</evidence>
<sequence length="76" mass="8160">LKEYVEKSVGIITAVNPHIGYEAAARVAKEAIATGQSVRELCVKNGVLSQEDLELILDPFEMTHPGIAGATLLKKN</sequence>
<evidence type="ECO:0000313" key="5">
    <source>
        <dbReference type="EMBL" id="PEA86153.1"/>
    </source>
</evidence>
<dbReference type="GO" id="GO:0006531">
    <property type="term" value="P:aspartate metabolic process"/>
    <property type="evidence" value="ECO:0007669"/>
    <property type="project" value="TreeGrafter"/>
</dbReference>
<evidence type="ECO:0000256" key="2">
    <source>
        <dbReference type="ARBA" id="ARBA00012992"/>
    </source>
</evidence>
<gene>
    <name evidence="8" type="ORF">CN398_07030</name>
    <name evidence="7" type="ORF">CN398_12040</name>
    <name evidence="6" type="ORF">CON71_12130</name>
    <name evidence="5" type="ORF">CON71_31240</name>
</gene>
<feature type="domain" description="Fumarase C C-terminal" evidence="4">
    <location>
        <begin position="11"/>
        <end position="64"/>
    </location>
</feature>
<dbReference type="Pfam" id="PF10415">
    <property type="entry name" value="FumaraseC_C"/>
    <property type="match status" value="1"/>
</dbReference>
<evidence type="ECO:0000313" key="10">
    <source>
        <dbReference type="Proteomes" id="UP000220702"/>
    </source>
</evidence>
<dbReference type="AlphaFoldDB" id="A0A9X6TPZ6"/>
<keyword evidence="3" id="KW-0456">Lyase</keyword>
<reference evidence="7 9" key="1">
    <citation type="submission" date="2017-09" db="EMBL/GenBank/DDBJ databases">
        <title>Large-scale bioinformatics analysis of Bacillus genomes uncovers conserved roles of natural products in bacterial physiology.</title>
        <authorList>
            <consortium name="Agbiome Team Llc"/>
            <person name="Bleich R.M."/>
            <person name="Kirk G.J."/>
            <person name="Santa Maria K.C."/>
            <person name="Allen S.E."/>
            <person name="Farag S."/>
            <person name="Shank E.A."/>
            <person name="Bowers A."/>
        </authorList>
    </citation>
    <scope>NUCLEOTIDE SEQUENCE [LARGE SCALE GENOMIC DNA]</scope>
    <source>
        <strain evidence="7 9">AFS015413</strain>
    </source>
</reference>
<comment type="catalytic activity">
    <reaction evidence="1">
        <text>L-aspartate = fumarate + NH4(+)</text>
        <dbReference type="Rhea" id="RHEA:16601"/>
        <dbReference type="ChEBI" id="CHEBI:28938"/>
        <dbReference type="ChEBI" id="CHEBI:29806"/>
        <dbReference type="ChEBI" id="CHEBI:29991"/>
        <dbReference type="EC" id="4.3.1.1"/>
    </reaction>
</comment>
<organism evidence="6 10">
    <name type="scientific">Bacillus thuringiensis</name>
    <dbReference type="NCBI Taxonomy" id="1428"/>
    <lineage>
        <taxon>Bacteria</taxon>
        <taxon>Bacillati</taxon>
        <taxon>Bacillota</taxon>
        <taxon>Bacilli</taxon>
        <taxon>Bacillales</taxon>
        <taxon>Bacillaceae</taxon>
        <taxon>Bacillus</taxon>
        <taxon>Bacillus cereus group</taxon>
    </lineage>
</organism>
<dbReference type="SUPFAM" id="SSF48557">
    <property type="entry name" value="L-aspartase-like"/>
    <property type="match status" value="1"/>
</dbReference>
<evidence type="ECO:0000313" key="6">
    <source>
        <dbReference type="EMBL" id="PEA90089.1"/>
    </source>
</evidence>
<dbReference type="Proteomes" id="UP000220397">
    <property type="component" value="Unassembled WGS sequence"/>
</dbReference>
<dbReference type="RefSeq" id="WP_097852430.1">
    <property type="nucleotide sequence ID" value="NZ_NTSR01000019.1"/>
</dbReference>
<evidence type="ECO:0000313" key="7">
    <source>
        <dbReference type="EMBL" id="PFB07682.1"/>
    </source>
</evidence>
<dbReference type="Proteomes" id="UP000220702">
    <property type="component" value="Unassembled WGS sequence"/>
</dbReference>
<protein>
    <recommendedName>
        <fullName evidence="2">aspartate ammonia-lyase</fullName>
        <ecNumber evidence="2">4.3.1.1</ecNumber>
    </recommendedName>
</protein>
<dbReference type="EMBL" id="NTUS01000019">
    <property type="protein sequence ID" value="PFB08673.1"/>
    <property type="molecule type" value="Genomic_DNA"/>
</dbReference>
<evidence type="ECO:0000313" key="9">
    <source>
        <dbReference type="Proteomes" id="UP000220397"/>
    </source>
</evidence>
<proteinExistence type="predicted"/>